<feature type="region of interest" description="Disordered" evidence="2">
    <location>
        <begin position="135"/>
        <end position="227"/>
    </location>
</feature>
<dbReference type="PROSITE" id="PS51840">
    <property type="entry name" value="C2_NT"/>
    <property type="match status" value="1"/>
</dbReference>
<feature type="compositionally biased region" description="Polar residues" evidence="2">
    <location>
        <begin position="307"/>
        <end position="319"/>
    </location>
</feature>
<evidence type="ECO:0000256" key="2">
    <source>
        <dbReference type="SAM" id="MobiDB-lite"/>
    </source>
</evidence>
<gene>
    <name evidence="4" type="ORF">TTHERM_00535170</name>
</gene>
<feature type="region of interest" description="Disordered" evidence="2">
    <location>
        <begin position="542"/>
        <end position="603"/>
    </location>
</feature>
<dbReference type="Proteomes" id="UP000009168">
    <property type="component" value="Unassembled WGS sequence"/>
</dbReference>
<feature type="compositionally biased region" description="Low complexity" evidence="2">
    <location>
        <begin position="368"/>
        <end position="393"/>
    </location>
</feature>
<feature type="coiled-coil region" evidence="1">
    <location>
        <begin position="1031"/>
        <end position="1079"/>
    </location>
</feature>
<evidence type="ECO:0000313" key="5">
    <source>
        <dbReference type="Proteomes" id="UP000009168"/>
    </source>
</evidence>
<reference evidence="5" key="1">
    <citation type="journal article" date="2006" name="PLoS Biol.">
        <title>Macronuclear genome sequence of the ciliate Tetrahymena thermophila, a model eukaryote.</title>
        <authorList>
            <person name="Eisen J.A."/>
            <person name="Coyne R.S."/>
            <person name="Wu M."/>
            <person name="Wu D."/>
            <person name="Thiagarajan M."/>
            <person name="Wortman J.R."/>
            <person name="Badger J.H."/>
            <person name="Ren Q."/>
            <person name="Amedeo P."/>
            <person name="Jones K.M."/>
            <person name="Tallon L.J."/>
            <person name="Delcher A.L."/>
            <person name="Salzberg S.L."/>
            <person name="Silva J.C."/>
            <person name="Haas B.J."/>
            <person name="Majoros W.H."/>
            <person name="Farzad M."/>
            <person name="Carlton J.M."/>
            <person name="Smith R.K. Jr."/>
            <person name="Garg J."/>
            <person name="Pearlman R.E."/>
            <person name="Karrer K.M."/>
            <person name="Sun L."/>
            <person name="Manning G."/>
            <person name="Elde N.C."/>
            <person name="Turkewitz A.P."/>
            <person name="Asai D.J."/>
            <person name="Wilkes D.E."/>
            <person name="Wang Y."/>
            <person name="Cai H."/>
            <person name="Collins K."/>
            <person name="Stewart B.A."/>
            <person name="Lee S.R."/>
            <person name="Wilamowska K."/>
            <person name="Weinberg Z."/>
            <person name="Ruzzo W.L."/>
            <person name="Wloga D."/>
            <person name="Gaertig J."/>
            <person name="Frankel J."/>
            <person name="Tsao C.-C."/>
            <person name="Gorovsky M.A."/>
            <person name="Keeling P.J."/>
            <person name="Waller R.F."/>
            <person name="Patron N.J."/>
            <person name="Cherry J.M."/>
            <person name="Stover N.A."/>
            <person name="Krieger C.J."/>
            <person name="del Toro C."/>
            <person name="Ryder H.F."/>
            <person name="Williamson S.C."/>
            <person name="Barbeau R.A."/>
            <person name="Hamilton E.P."/>
            <person name="Orias E."/>
        </authorList>
    </citation>
    <scope>NUCLEOTIDE SEQUENCE [LARGE SCALE GENOMIC DNA]</scope>
    <source>
        <strain evidence="5">SB210</strain>
    </source>
</reference>
<accession>I7MA09</accession>
<feature type="coiled-coil region" evidence="1">
    <location>
        <begin position="642"/>
        <end position="729"/>
    </location>
</feature>
<feature type="compositionally biased region" description="Polar residues" evidence="2">
    <location>
        <begin position="150"/>
        <end position="164"/>
    </location>
</feature>
<feature type="compositionally biased region" description="Basic and acidic residues" evidence="2">
    <location>
        <begin position="395"/>
        <end position="424"/>
    </location>
</feature>
<dbReference type="GeneID" id="7843855"/>
<feature type="region of interest" description="Disordered" evidence="2">
    <location>
        <begin position="470"/>
        <end position="495"/>
    </location>
</feature>
<proteinExistence type="predicted"/>
<feature type="compositionally biased region" description="Basic and acidic residues" evidence="2">
    <location>
        <begin position="436"/>
        <end position="449"/>
    </location>
</feature>
<feature type="domain" description="C2 NT-type" evidence="3">
    <location>
        <begin position="1"/>
        <end position="137"/>
    </location>
</feature>
<feature type="compositionally biased region" description="Basic and acidic residues" evidence="2">
    <location>
        <begin position="136"/>
        <end position="148"/>
    </location>
</feature>
<feature type="compositionally biased region" description="Low complexity" evidence="2">
    <location>
        <begin position="172"/>
        <end position="182"/>
    </location>
</feature>
<evidence type="ECO:0000259" key="3">
    <source>
        <dbReference type="PROSITE" id="PS51840"/>
    </source>
</evidence>
<evidence type="ECO:0000313" key="4">
    <source>
        <dbReference type="EMBL" id="EAS03181.2"/>
    </source>
</evidence>
<feature type="coiled-coil region" evidence="1">
    <location>
        <begin position="814"/>
        <end position="1005"/>
    </location>
</feature>
<dbReference type="Pfam" id="PF10358">
    <property type="entry name" value="NT-C2"/>
    <property type="match status" value="1"/>
</dbReference>
<feature type="region of interest" description="Disordered" evidence="2">
    <location>
        <begin position="307"/>
        <end position="449"/>
    </location>
</feature>
<protein>
    <recommendedName>
        <fullName evidence="3">C2 NT-type domain-containing protein</fullName>
    </recommendedName>
</protein>
<dbReference type="KEGG" id="tet:TTHERM_00535170"/>
<dbReference type="InParanoid" id="I7MA09"/>
<feature type="compositionally biased region" description="Polar residues" evidence="2">
    <location>
        <begin position="485"/>
        <end position="495"/>
    </location>
</feature>
<dbReference type="InterPro" id="IPR019448">
    <property type="entry name" value="NT-C2"/>
</dbReference>
<evidence type="ECO:0000256" key="1">
    <source>
        <dbReference type="SAM" id="Coils"/>
    </source>
</evidence>
<feature type="compositionally biased region" description="Polar residues" evidence="2">
    <location>
        <begin position="328"/>
        <end position="367"/>
    </location>
</feature>
<keyword evidence="1" id="KW-0175">Coiled coil</keyword>
<dbReference type="AlphaFoldDB" id="I7MA09"/>
<name>I7MA09_TETTS</name>
<sequence length="1114" mass="130013">MEEFDKFNYEIVFHKLDMNFAPKNSLLSLTFKRGTSSQESKRKFYLDDQSKQAIINEAFSFKTQLQTNRQRNQYLEKYVEVYINQWKQEKSTIIGALKINVANYPNNNIYARYEQDVPLEKCNDLSARMSYQVKCSKTDSRESSEKRIQSKSPIQGSTSHQQQGVGRLGNSQQFNQQQQQQQIAYKSFAYKHHSELSPVQPKSKNTDQEESSMSPYKEIHQQSNTNQRQNIDEISNNQQGNISTTVSASKALGASSTTKKTPLITINKEKKAEKKNFILINQKKQQNSFSGNNDVIIKNNTQATSQLSNSNISDTTHANSDMKERMSIKQSLQSSAAATSKTKNYLNQTSQSKSPEQSSKLTKNNLLTPRTKTPTPTPRPISVVSQQSSSTKNSSKKEIGYRERSAEQHEQKMLYNSKAEKQESLQKQQVPNKRKFIIEGKRRQEEKQNVKDIQNAELAEKLSFLTQKLRNQSQEPPKEKGLGNYSDQSHNDSNIDSSLYQTQQQKELRDFKKKQMKEISNLDNMINQMKTDPQLEDFESVHAESEIAENGQKNQKKLRNDNSSSTQQVDFEDDELFDNSNYNSNKVEKYNKNGKTKQLNHSDSQEINNDEEFHEEQREHCVIPVAQDLQIERKFTFNSQHVNEQQIKFEEKEKELHEKIQTLEQHIQVLNKTIEQLNVQNQIITNELSSSQQQLQLSNQEKQLLLSSNSILKQQNDDLQNQLKVNQEIYTLKISQIQESAQSNSGTPKELAQQVENTQYMVQQIKILTTQNNDLTNQVKQQQNTIFEYQSHLSEQEKTIEELIFKINQKDLIVNEKSKDMEALKNEIEGKIKNGVQAKNDEIDQIKRAYELQIQELQDKLRLVSEEKQNILIQFQVKQQQFDDKVQELNSQLQEANQRLEQFEQFYQSFQSQGQATSIEYQKALEQIKAMEQSLEINQNEKRMLEEEIETLKQNMNKNEMQLSQSHQRKIEIVEQEKINLQQENMKLSSKVEQLNKQIHEAALNIPINKVATEDFEKMYFNSQKQLIIVQDKYKIELERQQIEFSKLENILKIYQQRSEFLEQTNEYLEAQLIETKEDLCNAMNGILGSQSNEIYDNIEQFFSFRENRAYNFN</sequence>
<dbReference type="RefSeq" id="XP_001023426.2">
    <property type="nucleotide sequence ID" value="XM_001023426.2"/>
</dbReference>
<keyword evidence="5" id="KW-1185">Reference proteome</keyword>
<organism evidence="4 5">
    <name type="scientific">Tetrahymena thermophila (strain SB210)</name>
    <dbReference type="NCBI Taxonomy" id="312017"/>
    <lineage>
        <taxon>Eukaryota</taxon>
        <taxon>Sar</taxon>
        <taxon>Alveolata</taxon>
        <taxon>Ciliophora</taxon>
        <taxon>Intramacronucleata</taxon>
        <taxon>Oligohymenophorea</taxon>
        <taxon>Hymenostomatida</taxon>
        <taxon>Tetrahymenina</taxon>
        <taxon>Tetrahymenidae</taxon>
        <taxon>Tetrahymena</taxon>
    </lineage>
</organism>
<dbReference type="EMBL" id="GG662495">
    <property type="protein sequence ID" value="EAS03181.2"/>
    <property type="molecule type" value="Genomic_DNA"/>
</dbReference>